<protein>
    <submittedName>
        <fullName evidence="1">Uncharacterized protein</fullName>
    </submittedName>
</protein>
<reference evidence="1 2" key="1">
    <citation type="submission" date="2012-08" db="EMBL/GenBank/DDBJ databases">
        <title>The genome of cave-isolated P. fluorescens strain R124 demonstrates phenotypic adaptation to the mineral environment.</title>
        <authorList>
            <person name="Barton M.D."/>
            <person name="Petronio M."/>
            <person name="Giarrizzo J.G."/>
            <person name="Bowling B.V."/>
            <person name="Barton H.A."/>
        </authorList>
    </citation>
    <scope>NUCLEOTIDE SEQUENCE [LARGE SCALE GENOMIC DNA]</scope>
    <source>
        <strain evidence="1 2">R124</strain>
    </source>
</reference>
<dbReference type="AlphaFoldDB" id="A0A7U9CRS4"/>
<proteinExistence type="predicted"/>
<accession>A0A7U9CRS4</accession>
<organism evidence="1 2">
    <name type="scientific">Pseudomonas fluorescens R124</name>
    <dbReference type="NCBI Taxonomy" id="743713"/>
    <lineage>
        <taxon>Bacteria</taxon>
        <taxon>Pseudomonadati</taxon>
        <taxon>Pseudomonadota</taxon>
        <taxon>Gammaproteobacteria</taxon>
        <taxon>Pseudomonadales</taxon>
        <taxon>Pseudomonadaceae</taxon>
        <taxon>Pseudomonas</taxon>
    </lineage>
</organism>
<evidence type="ECO:0000313" key="2">
    <source>
        <dbReference type="Proteomes" id="UP000006045"/>
    </source>
</evidence>
<name>A0A7U9CRS4_PSEFL</name>
<gene>
    <name evidence="1" type="ORF">I1A_003162</name>
</gene>
<sequence length="45" mass="4989">MSAKEPTPMPPSVRRLFYGPDGKLLAKPLVKGPSAPPPLKRQYRD</sequence>
<evidence type="ECO:0000313" key="1">
    <source>
        <dbReference type="EMBL" id="EJZ58831.1"/>
    </source>
</evidence>
<dbReference type="EMBL" id="CM001561">
    <property type="protein sequence ID" value="EJZ58831.1"/>
    <property type="molecule type" value="Genomic_DNA"/>
</dbReference>
<dbReference type="Proteomes" id="UP000006045">
    <property type="component" value="Chromosome"/>
</dbReference>